<evidence type="ECO:0000256" key="1">
    <source>
        <dbReference type="SAM" id="SignalP"/>
    </source>
</evidence>
<feature type="chain" id="PRO_5011496400" description="DUF4382 domain-containing protein" evidence="1">
    <location>
        <begin position="28"/>
        <end position="249"/>
    </location>
</feature>
<reference evidence="3" key="1">
    <citation type="submission" date="2016-10" db="EMBL/GenBank/DDBJ databases">
        <authorList>
            <person name="Varghese N."/>
            <person name="Submissions S."/>
        </authorList>
    </citation>
    <scope>NUCLEOTIDE SEQUENCE [LARGE SCALE GENOMIC DNA]</scope>
    <source>
        <strain evidence="3">DSM 23920</strain>
    </source>
</reference>
<dbReference type="AlphaFoldDB" id="A0A1H3Y4Z9"/>
<dbReference type="OrthoDB" id="662322at2"/>
<sequence length="249" mass="27017">MKTGILKRCFAIGIAASFLVSCSQEMAKPDQPIDNTDGASVNYEISIVNPSYTLTPDATGRLSAITGDASLAKASAGFDVTWDTATARLKELRFEARRGKDEVEFKLKTDRIIDLKQAPAVLGSIIIPKGTYQQVKVYAKAEGDKKSPAVRFKGFLTWDGKKIPMEIQLAGKIELAAHGKDVVITDTGVDWKGSLKVSMDLVLTKLQIGDFTGSFANGKLFISIDVNGNLHDKVKGALENSMSVEHRHD</sequence>
<evidence type="ECO:0000313" key="3">
    <source>
        <dbReference type="Proteomes" id="UP000199656"/>
    </source>
</evidence>
<keyword evidence="3" id="KW-1185">Reference proteome</keyword>
<dbReference type="Proteomes" id="UP000199656">
    <property type="component" value="Unassembled WGS sequence"/>
</dbReference>
<feature type="signal peptide" evidence="1">
    <location>
        <begin position="1"/>
        <end position="27"/>
    </location>
</feature>
<gene>
    <name evidence="2" type="ORF">SAMN05660909_00703</name>
</gene>
<name>A0A1H3Y4Z9_9BACT</name>
<evidence type="ECO:0008006" key="4">
    <source>
        <dbReference type="Google" id="ProtNLM"/>
    </source>
</evidence>
<dbReference type="EMBL" id="FNRL01000002">
    <property type="protein sequence ID" value="SEA06807.1"/>
    <property type="molecule type" value="Genomic_DNA"/>
</dbReference>
<evidence type="ECO:0000313" key="2">
    <source>
        <dbReference type="EMBL" id="SEA06807.1"/>
    </source>
</evidence>
<organism evidence="2 3">
    <name type="scientific">Chitinophaga terrae</name>
    <name type="common">ex Kim and Jung 2007</name>
    <dbReference type="NCBI Taxonomy" id="408074"/>
    <lineage>
        <taxon>Bacteria</taxon>
        <taxon>Pseudomonadati</taxon>
        <taxon>Bacteroidota</taxon>
        <taxon>Chitinophagia</taxon>
        <taxon>Chitinophagales</taxon>
        <taxon>Chitinophagaceae</taxon>
        <taxon>Chitinophaga</taxon>
    </lineage>
</organism>
<dbReference type="RefSeq" id="WP_089758735.1">
    <property type="nucleotide sequence ID" value="NZ_BKAT01000022.1"/>
</dbReference>
<dbReference type="PROSITE" id="PS51257">
    <property type="entry name" value="PROKAR_LIPOPROTEIN"/>
    <property type="match status" value="1"/>
</dbReference>
<keyword evidence="1" id="KW-0732">Signal</keyword>
<protein>
    <recommendedName>
        <fullName evidence="4">DUF4382 domain-containing protein</fullName>
    </recommendedName>
</protein>
<proteinExistence type="predicted"/>
<accession>A0A1H3Y4Z9</accession>